<comment type="caution">
    <text evidence="3">The sequence shown here is derived from an EMBL/GenBank/DDBJ whole genome shotgun (WGS) entry which is preliminary data.</text>
</comment>
<feature type="compositionally biased region" description="Basic and acidic residues" evidence="1">
    <location>
        <begin position="239"/>
        <end position="248"/>
    </location>
</feature>
<sequence length="486" mass="54837">MNKPSRYKLAALITASVLLLPSQLMSTAQAASKSVKVSLPSFPVQINGLTIDSAIAQYPPIVYKDITYLPLTWDYTRSLSLAYTWSDTEGLHVQATGNIYQKPPAADTEGSNTKSMYTANIATYPVYVNDKPVDNQAESYPLLSFRDITYFPMTWHFMHDELAMNLFWNPTAGFAVVGPQRHYFFSFVNDDADYLYMYSGSQTFKIRKSLTEQPSRLKEEENQKLSALPSRADTPLPKAEFRSPESPSIERKGNDFYYKDQKLLSLTLVDSDGAAAASGFKDEPTLNKVYTEKWLDLGNGKKIVSFAESDNMNPILPEISTSYRYFFSDNGGSYIPINGFGGWPISSAQLNADGSWWLASKPYTDDMIHGRDGFMTGELTLLQADGQSVSLNRQLKVNEIEVLSRHDDGSLIFRAYTRTLQKENPGFGIYQIDTSGKLNKLEDMFGQAYVDSNGDVWATDRYINRIVNISKNVSKLWMDYEFPYPY</sequence>
<organism evidence="3 4">
    <name type="scientific">Paenibacillus aestuarii</name>
    <dbReference type="NCBI Taxonomy" id="516965"/>
    <lineage>
        <taxon>Bacteria</taxon>
        <taxon>Bacillati</taxon>
        <taxon>Bacillota</taxon>
        <taxon>Bacilli</taxon>
        <taxon>Bacillales</taxon>
        <taxon>Paenibacillaceae</taxon>
        <taxon>Paenibacillus</taxon>
    </lineage>
</organism>
<evidence type="ECO:0000256" key="2">
    <source>
        <dbReference type="SAM" id="SignalP"/>
    </source>
</evidence>
<evidence type="ECO:0000313" key="3">
    <source>
        <dbReference type="EMBL" id="MFC5448674.1"/>
    </source>
</evidence>
<keyword evidence="2" id="KW-0732">Signal</keyword>
<evidence type="ECO:0000256" key="1">
    <source>
        <dbReference type="SAM" id="MobiDB-lite"/>
    </source>
</evidence>
<accession>A0ABW0K607</accession>
<gene>
    <name evidence="3" type="ORF">ACFPOG_10395</name>
</gene>
<protein>
    <submittedName>
        <fullName evidence="3">Uncharacterized protein</fullName>
    </submittedName>
</protein>
<feature type="region of interest" description="Disordered" evidence="1">
    <location>
        <begin position="215"/>
        <end position="248"/>
    </location>
</feature>
<feature type="signal peptide" evidence="2">
    <location>
        <begin position="1"/>
        <end position="30"/>
    </location>
</feature>
<evidence type="ECO:0000313" key="4">
    <source>
        <dbReference type="Proteomes" id="UP001596044"/>
    </source>
</evidence>
<dbReference type="Proteomes" id="UP001596044">
    <property type="component" value="Unassembled WGS sequence"/>
</dbReference>
<name>A0ABW0K607_9BACL</name>
<keyword evidence="4" id="KW-1185">Reference proteome</keyword>
<reference evidence="4" key="1">
    <citation type="journal article" date="2019" name="Int. J. Syst. Evol. Microbiol.">
        <title>The Global Catalogue of Microorganisms (GCM) 10K type strain sequencing project: providing services to taxonomists for standard genome sequencing and annotation.</title>
        <authorList>
            <consortium name="The Broad Institute Genomics Platform"/>
            <consortium name="The Broad Institute Genome Sequencing Center for Infectious Disease"/>
            <person name="Wu L."/>
            <person name="Ma J."/>
        </authorList>
    </citation>
    <scope>NUCLEOTIDE SEQUENCE [LARGE SCALE GENOMIC DNA]</scope>
    <source>
        <strain evidence="4">KACC 11904</strain>
    </source>
</reference>
<feature type="chain" id="PRO_5045063104" evidence="2">
    <location>
        <begin position="31"/>
        <end position="486"/>
    </location>
</feature>
<dbReference type="RefSeq" id="WP_270878334.1">
    <property type="nucleotide sequence ID" value="NZ_JAQFVF010000018.1"/>
</dbReference>
<proteinExistence type="predicted"/>
<dbReference type="EMBL" id="JBHSMJ010000009">
    <property type="protein sequence ID" value="MFC5448674.1"/>
    <property type="molecule type" value="Genomic_DNA"/>
</dbReference>